<comment type="subcellular location">
    <subcellularLocation>
        <location evidence="1">Cell membrane</location>
        <topology evidence="1">Single-pass membrane protein</topology>
    </subcellularLocation>
    <subcellularLocation>
        <location evidence="2">Membrane</location>
        <topology evidence="2">Single-pass type I membrane protein</topology>
    </subcellularLocation>
</comment>
<keyword evidence="8" id="KW-0472">Membrane</keyword>
<dbReference type="SUPFAM" id="SSF52058">
    <property type="entry name" value="L domain-like"/>
    <property type="match status" value="1"/>
</dbReference>
<keyword evidence="4" id="KW-0812">Transmembrane</keyword>
<evidence type="ECO:0000256" key="6">
    <source>
        <dbReference type="ARBA" id="ARBA00022737"/>
    </source>
</evidence>
<dbReference type="InterPro" id="IPR001611">
    <property type="entry name" value="Leu-rich_rpt"/>
</dbReference>
<keyword evidence="10" id="KW-0325">Glycoprotein</keyword>
<dbReference type="PANTHER" id="PTHR27000:SF803">
    <property type="entry name" value="RECEPTOR-LIKE PROTEIN 45"/>
    <property type="match status" value="1"/>
</dbReference>
<feature type="signal peptide" evidence="11">
    <location>
        <begin position="1"/>
        <end position="25"/>
    </location>
</feature>
<proteinExistence type="predicted"/>
<evidence type="ECO:0000313" key="14">
    <source>
        <dbReference type="EMBL" id="KAH7511686.1"/>
    </source>
</evidence>
<evidence type="ECO:0000256" key="8">
    <source>
        <dbReference type="ARBA" id="ARBA00023136"/>
    </source>
</evidence>
<keyword evidence="7" id="KW-1133">Transmembrane helix</keyword>
<feature type="chain" id="PRO_5045906875" description="Leucine-rich repeat-containing N-terminal plant-type domain-containing protein" evidence="11">
    <location>
        <begin position="26"/>
        <end position="738"/>
    </location>
</feature>
<evidence type="ECO:0000256" key="7">
    <source>
        <dbReference type="ARBA" id="ARBA00022989"/>
    </source>
</evidence>
<dbReference type="Proteomes" id="UP000827721">
    <property type="component" value="Unassembled WGS sequence"/>
</dbReference>
<dbReference type="InterPro" id="IPR013210">
    <property type="entry name" value="LRR_N_plant-typ"/>
</dbReference>
<protein>
    <recommendedName>
        <fullName evidence="16">Leucine-rich repeat-containing N-terminal plant-type domain-containing protein</fullName>
    </recommendedName>
</protein>
<comment type="caution">
    <text evidence="14">The sequence shown here is derived from an EMBL/GenBank/DDBJ whole genome shotgun (WGS) entry which is preliminary data.</text>
</comment>
<dbReference type="InterPro" id="IPR003591">
    <property type="entry name" value="Leu-rich_rpt_typical-subtyp"/>
</dbReference>
<evidence type="ECO:0000256" key="10">
    <source>
        <dbReference type="ARBA" id="ARBA00023180"/>
    </source>
</evidence>
<dbReference type="Pfam" id="PF00560">
    <property type="entry name" value="LRR_1"/>
    <property type="match status" value="4"/>
</dbReference>
<keyword evidence="3" id="KW-0433">Leucine-rich repeat</keyword>
<dbReference type="Pfam" id="PF08263">
    <property type="entry name" value="LRRNT_2"/>
    <property type="match status" value="1"/>
</dbReference>
<evidence type="ECO:0000256" key="4">
    <source>
        <dbReference type="ARBA" id="ARBA00022692"/>
    </source>
</evidence>
<dbReference type="SUPFAM" id="SSF52047">
    <property type="entry name" value="RNI-like"/>
    <property type="match status" value="1"/>
</dbReference>
<evidence type="ECO:0000313" key="15">
    <source>
        <dbReference type="Proteomes" id="UP000827721"/>
    </source>
</evidence>
<evidence type="ECO:0000256" key="1">
    <source>
        <dbReference type="ARBA" id="ARBA00004162"/>
    </source>
</evidence>
<accession>A0ABQ8GY11</accession>
<keyword evidence="15" id="KW-1185">Reference proteome</keyword>
<evidence type="ECO:0000256" key="2">
    <source>
        <dbReference type="ARBA" id="ARBA00004479"/>
    </source>
</evidence>
<dbReference type="Gene3D" id="3.80.10.10">
    <property type="entry name" value="Ribonuclease Inhibitor"/>
    <property type="match status" value="4"/>
</dbReference>
<dbReference type="SMART" id="SM00369">
    <property type="entry name" value="LRR_TYP"/>
    <property type="match status" value="9"/>
</dbReference>
<evidence type="ECO:0000256" key="9">
    <source>
        <dbReference type="ARBA" id="ARBA00023170"/>
    </source>
</evidence>
<dbReference type="EMBL" id="JAFEMO010000490">
    <property type="protein sequence ID" value="KAH7511686.1"/>
    <property type="molecule type" value="Genomic_DNA"/>
</dbReference>
<dbReference type="Pfam" id="PF23598">
    <property type="entry name" value="LRR_14"/>
    <property type="match status" value="1"/>
</dbReference>
<name>A0ABQ8GY11_9ROSI</name>
<evidence type="ECO:0000256" key="3">
    <source>
        <dbReference type="ARBA" id="ARBA00022614"/>
    </source>
</evidence>
<gene>
    <name evidence="14" type="ORF">JRO89_XSUnG0177100</name>
</gene>
<keyword evidence="6" id="KW-0677">Repeat</keyword>
<feature type="domain" description="Disease resistance R13L4/SHOC-2-like LRR" evidence="13">
    <location>
        <begin position="257"/>
        <end position="356"/>
    </location>
</feature>
<evidence type="ECO:0000256" key="5">
    <source>
        <dbReference type="ARBA" id="ARBA00022729"/>
    </source>
</evidence>
<evidence type="ECO:0000256" key="11">
    <source>
        <dbReference type="SAM" id="SignalP"/>
    </source>
</evidence>
<evidence type="ECO:0008006" key="16">
    <source>
        <dbReference type="Google" id="ProtNLM"/>
    </source>
</evidence>
<dbReference type="PANTHER" id="PTHR27000">
    <property type="entry name" value="LEUCINE-RICH REPEAT RECEPTOR-LIKE PROTEIN KINASE FAMILY PROTEIN-RELATED"/>
    <property type="match status" value="1"/>
</dbReference>
<dbReference type="InterPro" id="IPR032675">
    <property type="entry name" value="LRR_dom_sf"/>
</dbReference>
<organism evidence="14 15">
    <name type="scientific">Xanthoceras sorbifolium</name>
    <dbReference type="NCBI Taxonomy" id="99658"/>
    <lineage>
        <taxon>Eukaryota</taxon>
        <taxon>Viridiplantae</taxon>
        <taxon>Streptophyta</taxon>
        <taxon>Embryophyta</taxon>
        <taxon>Tracheophyta</taxon>
        <taxon>Spermatophyta</taxon>
        <taxon>Magnoliopsida</taxon>
        <taxon>eudicotyledons</taxon>
        <taxon>Gunneridae</taxon>
        <taxon>Pentapetalae</taxon>
        <taxon>rosids</taxon>
        <taxon>malvids</taxon>
        <taxon>Sapindales</taxon>
        <taxon>Sapindaceae</taxon>
        <taxon>Xanthoceroideae</taxon>
        <taxon>Xanthoceras</taxon>
    </lineage>
</organism>
<dbReference type="InterPro" id="IPR055414">
    <property type="entry name" value="LRR_R13L4/SHOC2-like"/>
</dbReference>
<feature type="domain" description="Leucine-rich repeat-containing N-terminal plant-type" evidence="12">
    <location>
        <begin position="31"/>
        <end position="78"/>
    </location>
</feature>
<reference evidence="14 15" key="1">
    <citation type="submission" date="2021-02" db="EMBL/GenBank/DDBJ databases">
        <title>Plant Genome Project.</title>
        <authorList>
            <person name="Zhang R.-G."/>
        </authorList>
    </citation>
    <scope>NUCLEOTIDE SEQUENCE [LARGE SCALE GENOMIC DNA]</scope>
    <source>
        <tissue evidence="14">Leaves</tissue>
    </source>
</reference>
<evidence type="ECO:0000259" key="13">
    <source>
        <dbReference type="Pfam" id="PF23598"/>
    </source>
</evidence>
<keyword evidence="5 11" id="KW-0732">Signal</keyword>
<keyword evidence="9" id="KW-0675">Receptor</keyword>
<dbReference type="Pfam" id="PF13855">
    <property type="entry name" value="LRR_8"/>
    <property type="match status" value="1"/>
</dbReference>
<sequence length="738" mass="81913">MGGLTTCSYLLLCLQLLLLHSLTYANLCSHEQSSALLQFKQLFSFDKDSSNGCYASYPKMKYWKEGTDCCTWDGVTCDTVTGHVIGLDLSCSCLHGSIPSNSSLFLLSHLQKLNLAYNDFNLSQIPSDFVRFPSLTHLNLSSSYFSGKVPFEISHLSKLVSLDLFGALTLETLVLEGLVQNLTQLEELSLDGVNMSTIAPGYLTNLSSSLTWLSLSDCQLQGSFPENIFNLPNLQTLDLQYNYDLKCIFPKVSWSSSLRYLDVSYINFSGKLPDSIENLKFLSHLNMENCNCMGQVPGSIGNLTQLSYLNLGANNFFGHIPPFLSNLEQLTELFLYQNNFNGEIPDIFINLTQLSTLSLLSNSLSGPIPSSLCGLRNLAYISLDGNRLDGTIPSKLFSLPSLKNIRLDDNKLSGHIDEFQSNSLEIIGLSNNRLHGPIPSSIFELVNLTFLWLGSNNLSGTVEFSMFVKFKKLEWLDLSHTNLLLTTTIKVNSSFPKLNTLGLSSCNINEFPEMLSDNLQALDLSDNKIHGHVPNGLFSISTLGAFPENISTYQTCRRSIYNFTIQLRPKMHAIRSVPASIDNLTQLSYLKLRANNYIGHIPSGICGLQNLADISLDGNRLGGTIPYGLFILPSLKKIKLDDNQLSGRIDKFQSNSSRIIGLSNNRLHGPIPSSIFELVNLTYLVLSSNNLSGTVELSMFAKFKNLEWLDLSYNIVVDHHSQSQLFISLSYGIGFIIL</sequence>
<evidence type="ECO:0000259" key="12">
    <source>
        <dbReference type="Pfam" id="PF08263"/>
    </source>
</evidence>